<name>A0A1I3I5H2_9RHOB</name>
<dbReference type="RefSeq" id="WP_092777364.1">
    <property type="nucleotide sequence ID" value="NZ_FORA01000001.1"/>
</dbReference>
<dbReference type="EMBL" id="FORA01000001">
    <property type="protein sequence ID" value="SFI43244.1"/>
    <property type="molecule type" value="Genomic_DNA"/>
</dbReference>
<keyword evidence="1" id="KW-0472">Membrane</keyword>
<evidence type="ECO:0000313" key="3">
    <source>
        <dbReference type="Proteomes" id="UP000199110"/>
    </source>
</evidence>
<reference evidence="2 3" key="1">
    <citation type="submission" date="2016-10" db="EMBL/GenBank/DDBJ databases">
        <authorList>
            <person name="de Groot N.N."/>
        </authorList>
    </citation>
    <scope>NUCLEOTIDE SEQUENCE [LARGE SCALE GENOMIC DNA]</scope>
    <source>
        <strain evidence="2 3">DSM 19073</strain>
    </source>
</reference>
<keyword evidence="1" id="KW-0812">Transmembrane</keyword>
<dbReference type="Proteomes" id="UP000199110">
    <property type="component" value="Unassembled WGS sequence"/>
</dbReference>
<evidence type="ECO:0000256" key="1">
    <source>
        <dbReference type="SAM" id="Phobius"/>
    </source>
</evidence>
<sequence>MISETTALLLVAGLAAYFIVLAGVLLGGLFALKNRRRGVRVMGAGMLAVLVAFFTVPWGWGLLSAKRTEAWIAATVHWPETVELDGRHILIVVPDRLSKEDLMFAIDTYAEAASVHLLVIATQTLAGRDGATVGDIIAGSGTLYRPLTGPLLDYWEPPLSEVAELPFETDLVMVFDEYETFAGRFPDLLGPLAPGKGRTARSLHVFEGPGAGQVQPLARMLYVDVERPDFLFPMMTRSNDLPWPNDYQTTLIAWVCGDREPDLSDFTLPPPVLCFGWF</sequence>
<keyword evidence="1" id="KW-1133">Transmembrane helix</keyword>
<keyword evidence="3" id="KW-1185">Reference proteome</keyword>
<dbReference type="STRING" id="390807.SAMN04488095_0824"/>
<evidence type="ECO:0000313" key="2">
    <source>
        <dbReference type="EMBL" id="SFI43244.1"/>
    </source>
</evidence>
<gene>
    <name evidence="2" type="ORF">SAMN04488095_0824</name>
</gene>
<feature type="transmembrane region" description="Helical" evidence="1">
    <location>
        <begin position="39"/>
        <end position="60"/>
    </location>
</feature>
<proteinExistence type="predicted"/>
<feature type="transmembrane region" description="Helical" evidence="1">
    <location>
        <begin position="6"/>
        <end position="32"/>
    </location>
</feature>
<dbReference type="AlphaFoldDB" id="A0A1I3I5H2"/>
<accession>A0A1I3I5H2</accession>
<organism evidence="2 3">
    <name type="scientific">Jannaschia pohangensis</name>
    <dbReference type="NCBI Taxonomy" id="390807"/>
    <lineage>
        <taxon>Bacteria</taxon>
        <taxon>Pseudomonadati</taxon>
        <taxon>Pseudomonadota</taxon>
        <taxon>Alphaproteobacteria</taxon>
        <taxon>Rhodobacterales</taxon>
        <taxon>Roseobacteraceae</taxon>
        <taxon>Jannaschia</taxon>
    </lineage>
</organism>
<dbReference type="OrthoDB" id="312624at2"/>
<protein>
    <submittedName>
        <fullName evidence="2">Uncharacterized protein</fullName>
    </submittedName>
</protein>